<feature type="signal peptide" evidence="1">
    <location>
        <begin position="1"/>
        <end position="21"/>
    </location>
</feature>
<evidence type="ECO:0008006" key="4">
    <source>
        <dbReference type="Google" id="ProtNLM"/>
    </source>
</evidence>
<accession>A0ABX2T604</accession>
<sequence length="233" mass="25202">MRASTLILSAFTLVLTACATAPVNERSAYDQSIHQAAVFTPSAVRPLKPLTYPVKAATYTTYTQWADGRVGQAVTLSRDTWVTIEPELADACRNFPKAELIPRLNQFLGLQPANDNDRKRMFVRLSIDQRQPVGPTGQGIFRPCADPDPTATSCGNSLIGTPAYTQWFAGTMVSSYAVGSDMKSTGFPWTRLGYTYNWAPDAADPRGAQEYVIPAGSTVTVAAIVTPEAFCAP</sequence>
<name>A0ABX2T604_9PROT</name>
<keyword evidence="3" id="KW-1185">Reference proteome</keyword>
<comment type="caution">
    <text evidence="2">The sequence shown here is derived from an EMBL/GenBank/DDBJ whole genome shotgun (WGS) entry which is preliminary data.</text>
</comment>
<dbReference type="Proteomes" id="UP000584642">
    <property type="component" value="Unassembled WGS sequence"/>
</dbReference>
<gene>
    <name evidence="2" type="ORF">HND93_02855</name>
</gene>
<evidence type="ECO:0000256" key="1">
    <source>
        <dbReference type="SAM" id="SignalP"/>
    </source>
</evidence>
<dbReference type="EMBL" id="JABFDB010000001">
    <property type="protein sequence ID" value="NYZ18638.1"/>
    <property type="molecule type" value="Genomic_DNA"/>
</dbReference>
<proteinExistence type="predicted"/>
<feature type="chain" id="PRO_5045067825" description="Lipoprotein" evidence="1">
    <location>
        <begin position="22"/>
        <end position="233"/>
    </location>
</feature>
<keyword evidence="1" id="KW-0732">Signal</keyword>
<protein>
    <recommendedName>
        <fullName evidence="4">Lipoprotein</fullName>
    </recommendedName>
</protein>
<reference evidence="2 3" key="1">
    <citation type="submission" date="2020-05" db="EMBL/GenBank/DDBJ databases">
        <title>Azospirillum oleiclasticum sp. nov, a nitrogen-fixing and heavy crude oil-emulsifying bacterium isolated from the crude oil of Yumen Oilfield.</title>
        <authorList>
            <person name="Wu D."/>
            <person name="Cai M."/>
            <person name="Zhang X."/>
        </authorList>
    </citation>
    <scope>NUCLEOTIDE SEQUENCE [LARGE SCALE GENOMIC DNA]</scope>
    <source>
        <strain evidence="2 3">ROY-1-1-2</strain>
    </source>
</reference>
<evidence type="ECO:0000313" key="2">
    <source>
        <dbReference type="EMBL" id="NYZ18638.1"/>
    </source>
</evidence>
<dbReference type="PROSITE" id="PS51257">
    <property type="entry name" value="PROKAR_LIPOPROTEIN"/>
    <property type="match status" value="1"/>
</dbReference>
<organism evidence="2 3">
    <name type="scientific">Azospirillum oleiclasticum</name>
    <dbReference type="NCBI Taxonomy" id="2735135"/>
    <lineage>
        <taxon>Bacteria</taxon>
        <taxon>Pseudomonadati</taxon>
        <taxon>Pseudomonadota</taxon>
        <taxon>Alphaproteobacteria</taxon>
        <taxon>Rhodospirillales</taxon>
        <taxon>Azospirillaceae</taxon>
        <taxon>Azospirillum</taxon>
    </lineage>
</organism>
<evidence type="ECO:0000313" key="3">
    <source>
        <dbReference type="Proteomes" id="UP000584642"/>
    </source>
</evidence>
<dbReference type="RefSeq" id="WP_180280364.1">
    <property type="nucleotide sequence ID" value="NZ_JABFDB010000001.1"/>
</dbReference>